<comment type="caution">
    <text evidence="2">The sequence shown here is derived from an EMBL/GenBank/DDBJ whole genome shotgun (WGS) entry which is preliminary data.</text>
</comment>
<evidence type="ECO:0000313" key="2">
    <source>
        <dbReference type="EMBL" id="CCM63858.1"/>
    </source>
</evidence>
<protein>
    <submittedName>
        <fullName evidence="2">Uncharacterized protein</fullName>
    </submittedName>
</protein>
<feature type="compositionally biased region" description="Low complexity" evidence="1">
    <location>
        <begin position="13"/>
        <end position="33"/>
    </location>
</feature>
<evidence type="ECO:0000256" key="1">
    <source>
        <dbReference type="SAM" id="MobiDB-lite"/>
    </source>
</evidence>
<organism evidence="2 3">
    <name type="scientific">Candidatus Neomicrothrix parvicella RN1</name>
    <dbReference type="NCBI Taxonomy" id="1229780"/>
    <lineage>
        <taxon>Bacteria</taxon>
        <taxon>Bacillati</taxon>
        <taxon>Actinomycetota</taxon>
        <taxon>Acidimicrobiia</taxon>
        <taxon>Acidimicrobiales</taxon>
        <taxon>Microthrixaceae</taxon>
        <taxon>Candidatus Neomicrothrix</taxon>
    </lineage>
</organism>
<evidence type="ECO:0000313" key="3">
    <source>
        <dbReference type="Proteomes" id="UP000018291"/>
    </source>
</evidence>
<dbReference type="STRING" id="1229780.BN381_300005"/>
<sequence>MGRRAAKREILGTEPAAPDAARRAGSAAGAAGATERRDSMGGLTNRFPLLGWPGGTTERCLNQSRSRC</sequence>
<dbReference type="EMBL" id="CANL01000024">
    <property type="protein sequence ID" value="CCM63858.1"/>
    <property type="molecule type" value="Genomic_DNA"/>
</dbReference>
<dbReference type="HOGENOM" id="CLU_2786160_0_0_11"/>
<feature type="region of interest" description="Disordered" evidence="1">
    <location>
        <begin position="1"/>
        <end position="68"/>
    </location>
</feature>
<dbReference type="Proteomes" id="UP000018291">
    <property type="component" value="Unassembled WGS sequence"/>
</dbReference>
<feature type="compositionally biased region" description="Polar residues" evidence="1">
    <location>
        <begin position="59"/>
        <end position="68"/>
    </location>
</feature>
<dbReference type="AlphaFoldDB" id="R4YZH3"/>
<keyword evidence="3" id="KW-1185">Reference proteome</keyword>
<name>R4YZH3_9ACTN</name>
<accession>R4YZH3</accession>
<gene>
    <name evidence="2" type="ORF">BN381_300005</name>
</gene>
<reference evidence="2 3" key="1">
    <citation type="journal article" date="2013" name="ISME J.">
        <title>Metabolic model for the filamentous 'Candidatus Microthrix parvicella' based on genomic and metagenomic analyses.</title>
        <authorList>
            <person name="Jon McIlroy S."/>
            <person name="Kristiansen R."/>
            <person name="Albertsen M."/>
            <person name="Michael Karst S."/>
            <person name="Rossetti S."/>
            <person name="Lund Nielsen J."/>
            <person name="Tandoi V."/>
            <person name="James Seviour R."/>
            <person name="Nielsen P.H."/>
        </authorList>
    </citation>
    <scope>NUCLEOTIDE SEQUENCE [LARGE SCALE GENOMIC DNA]</scope>
    <source>
        <strain evidence="2 3">RN1</strain>
    </source>
</reference>
<proteinExistence type="predicted"/>